<dbReference type="Gene3D" id="3.10.320.10">
    <property type="entry name" value="Class II Histocompatibility Antigen, M Beta Chain, Chain B, domain 1"/>
    <property type="match status" value="1"/>
</dbReference>
<dbReference type="PANTHER" id="PTHR19944">
    <property type="entry name" value="MHC CLASS II-RELATED"/>
    <property type="match status" value="1"/>
</dbReference>
<dbReference type="SUPFAM" id="SSF54452">
    <property type="entry name" value="MHC antigen-recognition domain"/>
    <property type="match status" value="1"/>
</dbReference>
<dbReference type="GO" id="GO:0002504">
    <property type="term" value="P:antigen processing and presentation of peptide or polysaccharide antigen via MHC class II"/>
    <property type="evidence" value="ECO:0007669"/>
    <property type="project" value="UniProtKB-KW"/>
</dbReference>
<dbReference type="PROSITE" id="PS50835">
    <property type="entry name" value="IG_LIKE"/>
    <property type="match status" value="1"/>
</dbReference>
<evidence type="ECO:0000256" key="8">
    <source>
        <dbReference type="ARBA" id="ARBA00023180"/>
    </source>
</evidence>
<sequence>MGTGGALGAAGTLLVALVALGAPPAHGEELSRMFQEAYKYECQFLNGTQRVRFVARYIHNRVQYAHFDSDVGHYVGDTPMGEIQAKHRNDNVELLEQRRTAVDWFCRHNYEGLTPFITERRVPPRVEIFPVQSSSAPQTNRLACAVSDFYPAPIEVRWFKDGREELERVVSTDVIQNGDWTYQVLVMLETSPRRGETYACQVEHVSLQQPSVVHWELTDGSNSKMVTGIGGFVLGLIFLVVGLIFYMRKKGTHFPPLQATS</sequence>
<dbReference type="PANTHER" id="PTHR19944:SF99">
    <property type="entry name" value="HLA CLASS II HISTOCOMPATIBILITY ANTIGEN, DRB1 BETA CHAIN"/>
    <property type="match status" value="1"/>
</dbReference>
<dbReference type="SMART" id="SM00407">
    <property type="entry name" value="IGc1"/>
    <property type="match status" value="1"/>
</dbReference>
<dbReference type="InterPro" id="IPR007110">
    <property type="entry name" value="Ig-like_dom"/>
</dbReference>
<dbReference type="AlphaFoldDB" id="A0A8C6IY82"/>
<evidence type="ECO:0000256" key="7">
    <source>
        <dbReference type="ARBA" id="ARBA00023157"/>
    </source>
</evidence>
<dbReference type="InterPro" id="IPR013783">
    <property type="entry name" value="Ig-like_fold"/>
</dbReference>
<dbReference type="GO" id="GO:0042613">
    <property type="term" value="C:MHC class II protein complex"/>
    <property type="evidence" value="ECO:0007669"/>
    <property type="project" value="UniProtKB-KW"/>
</dbReference>
<dbReference type="OrthoDB" id="9940220at2759"/>
<dbReference type="Pfam" id="PF07654">
    <property type="entry name" value="C1-set"/>
    <property type="match status" value="1"/>
</dbReference>
<keyword evidence="7" id="KW-1015">Disulfide bond</keyword>
<dbReference type="Proteomes" id="UP000694405">
    <property type="component" value="Unassembled WGS sequence"/>
</dbReference>
<keyword evidence="4" id="KW-1133">Transmembrane helix</keyword>
<proteinExistence type="predicted"/>
<dbReference type="InterPro" id="IPR036179">
    <property type="entry name" value="Ig-like_dom_sf"/>
</dbReference>
<organism evidence="10 11">
    <name type="scientific">Melopsittacus undulatus</name>
    <name type="common">Budgerigar</name>
    <name type="synonym">Psittacus undulatus</name>
    <dbReference type="NCBI Taxonomy" id="13146"/>
    <lineage>
        <taxon>Eukaryota</taxon>
        <taxon>Metazoa</taxon>
        <taxon>Chordata</taxon>
        <taxon>Craniata</taxon>
        <taxon>Vertebrata</taxon>
        <taxon>Euteleostomi</taxon>
        <taxon>Archelosauria</taxon>
        <taxon>Archosauria</taxon>
        <taxon>Dinosauria</taxon>
        <taxon>Saurischia</taxon>
        <taxon>Theropoda</taxon>
        <taxon>Coelurosauria</taxon>
        <taxon>Aves</taxon>
        <taxon>Neognathae</taxon>
        <taxon>Neoaves</taxon>
        <taxon>Telluraves</taxon>
        <taxon>Australaves</taxon>
        <taxon>Psittaciformes</taxon>
        <taxon>Psittaculidae</taxon>
        <taxon>Melopsittacus</taxon>
    </lineage>
</organism>
<evidence type="ECO:0000313" key="11">
    <source>
        <dbReference type="Proteomes" id="UP000694405"/>
    </source>
</evidence>
<evidence type="ECO:0000256" key="2">
    <source>
        <dbReference type="ARBA" id="ARBA00022692"/>
    </source>
</evidence>
<evidence type="ECO:0000256" key="1">
    <source>
        <dbReference type="ARBA" id="ARBA00004479"/>
    </source>
</evidence>
<dbReference type="InterPro" id="IPR000353">
    <property type="entry name" value="MHC_II_b_N"/>
</dbReference>
<evidence type="ECO:0000256" key="4">
    <source>
        <dbReference type="ARBA" id="ARBA00022989"/>
    </source>
</evidence>
<dbReference type="Pfam" id="PF00969">
    <property type="entry name" value="MHC_II_beta"/>
    <property type="match status" value="1"/>
</dbReference>
<dbReference type="InterPro" id="IPR011162">
    <property type="entry name" value="MHC_I/II-like_Ag-recog"/>
</dbReference>
<keyword evidence="11" id="KW-1185">Reference proteome</keyword>
<dbReference type="InterPro" id="IPR014745">
    <property type="entry name" value="MHC_II_a/b_N"/>
</dbReference>
<keyword evidence="3" id="KW-0391">Immunity</keyword>
<comment type="subcellular location">
    <subcellularLocation>
        <location evidence="1">Membrane</location>
        <topology evidence="1">Single-pass type I membrane protein</topology>
    </subcellularLocation>
</comment>
<evidence type="ECO:0000256" key="3">
    <source>
        <dbReference type="ARBA" id="ARBA00022859"/>
    </source>
</evidence>
<dbReference type="Gene3D" id="2.60.40.10">
    <property type="entry name" value="Immunoglobulins"/>
    <property type="match status" value="1"/>
</dbReference>
<name>A0A8C6IY82_MELUD</name>
<evidence type="ECO:0000256" key="9">
    <source>
        <dbReference type="ARBA" id="ARBA00023182"/>
    </source>
</evidence>
<evidence type="ECO:0000256" key="5">
    <source>
        <dbReference type="ARBA" id="ARBA00023130"/>
    </source>
</evidence>
<evidence type="ECO:0000256" key="6">
    <source>
        <dbReference type="ARBA" id="ARBA00023136"/>
    </source>
</evidence>
<keyword evidence="2" id="KW-0812">Transmembrane</keyword>
<dbReference type="PROSITE" id="PS00290">
    <property type="entry name" value="IG_MHC"/>
    <property type="match status" value="1"/>
</dbReference>
<protein>
    <submittedName>
        <fullName evidence="10">Uncharacterized protein</fullName>
    </submittedName>
</protein>
<dbReference type="SMART" id="SM00921">
    <property type="entry name" value="MHC_II_beta"/>
    <property type="match status" value="1"/>
</dbReference>
<keyword evidence="9" id="KW-0491">MHC II</keyword>
<reference evidence="10" key="1">
    <citation type="submission" date="2020-03" db="EMBL/GenBank/DDBJ databases">
        <title>Melopsittacus undulatus (budgerigar) genome, bMelUnd1, maternal haplotype with Z.</title>
        <authorList>
            <person name="Gedman G."/>
            <person name="Mountcastle J."/>
            <person name="Haase B."/>
            <person name="Formenti G."/>
            <person name="Wright T."/>
            <person name="Apodaca J."/>
            <person name="Pelan S."/>
            <person name="Chow W."/>
            <person name="Rhie A."/>
            <person name="Howe K."/>
            <person name="Fedrigo O."/>
            <person name="Jarvis E.D."/>
        </authorList>
    </citation>
    <scope>NUCLEOTIDE SEQUENCE [LARGE SCALE GENOMIC DNA]</scope>
</reference>
<dbReference type="InterPro" id="IPR050160">
    <property type="entry name" value="MHC/Immunoglobulin"/>
</dbReference>
<keyword evidence="5" id="KW-1064">Adaptive immunity</keyword>
<dbReference type="SUPFAM" id="SSF48726">
    <property type="entry name" value="Immunoglobulin"/>
    <property type="match status" value="1"/>
</dbReference>
<keyword evidence="6" id="KW-0472">Membrane</keyword>
<dbReference type="InterPro" id="IPR003597">
    <property type="entry name" value="Ig_C1-set"/>
</dbReference>
<dbReference type="RefSeq" id="XP_033929479.1">
    <property type="nucleotide sequence ID" value="XM_034073588.1"/>
</dbReference>
<keyword evidence="8" id="KW-0325">Glycoprotein</keyword>
<accession>A0A8C6IY82</accession>
<reference evidence="10" key="2">
    <citation type="submission" date="2025-08" db="UniProtKB">
        <authorList>
            <consortium name="Ensembl"/>
        </authorList>
    </citation>
    <scope>IDENTIFICATION</scope>
</reference>
<dbReference type="CDD" id="cd05766">
    <property type="entry name" value="IgC1_MHC_II_beta"/>
    <property type="match status" value="1"/>
</dbReference>
<dbReference type="Ensembl" id="ENSMUNT00000004741.2">
    <property type="protein sequence ID" value="ENSMUNP00000004047.2"/>
    <property type="gene ID" value="ENSMUNG00000003384.2"/>
</dbReference>
<dbReference type="RefSeq" id="XP_033929478.1">
    <property type="nucleotide sequence ID" value="XM_034073587.1"/>
</dbReference>
<evidence type="ECO:0000313" key="10">
    <source>
        <dbReference type="Ensembl" id="ENSMUNP00000004047.2"/>
    </source>
</evidence>
<reference evidence="10" key="3">
    <citation type="submission" date="2025-09" db="UniProtKB">
        <authorList>
            <consortium name="Ensembl"/>
        </authorList>
    </citation>
    <scope>IDENTIFICATION</scope>
</reference>
<accession>A0A8V5GUY2</accession>
<gene>
    <name evidence="10" type="primary">LOC101868683</name>
</gene>
<dbReference type="GeneID" id="101868683"/>
<dbReference type="GO" id="GO:0002250">
    <property type="term" value="P:adaptive immune response"/>
    <property type="evidence" value="ECO:0007669"/>
    <property type="project" value="UniProtKB-KW"/>
</dbReference>
<dbReference type="InterPro" id="IPR003006">
    <property type="entry name" value="Ig/MHC_CS"/>
</dbReference>
<dbReference type="FunFam" id="3.10.320.10:FF:000001">
    <property type="entry name" value="HLA class II histocompatibility antigen, DRB1-1 beta chain"/>
    <property type="match status" value="1"/>
</dbReference>